<protein>
    <recommendedName>
        <fullName evidence="4">EML-like second beta-propeller domain-containing protein</fullName>
    </recommendedName>
</protein>
<dbReference type="Proteomes" id="UP000078046">
    <property type="component" value="Unassembled WGS sequence"/>
</dbReference>
<dbReference type="SUPFAM" id="SSF50978">
    <property type="entry name" value="WD40 repeat-like"/>
    <property type="match status" value="1"/>
</dbReference>
<dbReference type="InterPro" id="IPR055442">
    <property type="entry name" value="Beta-prop_EML-like_2nd"/>
</dbReference>
<dbReference type="InterPro" id="IPR036322">
    <property type="entry name" value="WD40_repeat_dom_sf"/>
</dbReference>
<evidence type="ECO:0000313" key="5">
    <source>
        <dbReference type="EMBL" id="OAF68500.1"/>
    </source>
</evidence>
<dbReference type="GO" id="GO:0008017">
    <property type="term" value="F:microtubule binding"/>
    <property type="evidence" value="ECO:0007669"/>
    <property type="project" value="TreeGrafter"/>
</dbReference>
<sequence>MSTNGNIYIGSKCGTLEIYNKEELICLYSKKISKEYLSCITMTEDKKYLGVGGGDNYIYIFNVFESEELLSLYHVFKGHSSFVKHIDFTRNGNFMRSNSASNDLLFWNIKTKQQEVNRSQYSNEKWATKYCTIEFNVSGIWKEGIDGSDINTCDVIKCQESNESLLATGDDFGNVILYKYPYIRKNNYTTLASCQCNYLFVGPICQQEIICNHTRIGDFIDLPIGRINDTHTYNCEIGYVYSKKFNKINFKCIPIKGKNALWFDVTRYLHFTKSNLNEFSCKPIKCSVMPHWYKTIKYNSTNNTSTSVISYYCVQKYKFETIRNILPQPINEFIRTSTCTLTGD</sequence>
<comment type="caution">
    <text evidence="5">The sequence shown here is derived from an EMBL/GenBank/DDBJ whole genome shotgun (WGS) entry which is preliminary data.</text>
</comment>
<keyword evidence="6" id="KW-1185">Reference proteome</keyword>
<name>A0A177B2X8_9BILA</name>
<dbReference type="PROSITE" id="PS50082">
    <property type="entry name" value="WD_REPEATS_2"/>
    <property type="match status" value="1"/>
</dbReference>
<evidence type="ECO:0000256" key="1">
    <source>
        <dbReference type="ARBA" id="ARBA00022574"/>
    </source>
</evidence>
<organism evidence="5 6">
    <name type="scientific">Intoshia linei</name>
    <dbReference type="NCBI Taxonomy" id="1819745"/>
    <lineage>
        <taxon>Eukaryota</taxon>
        <taxon>Metazoa</taxon>
        <taxon>Spiralia</taxon>
        <taxon>Lophotrochozoa</taxon>
        <taxon>Mesozoa</taxon>
        <taxon>Orthonectida</taxon>
        <taxon>Rhopaluridae</taxon>
        <taxon>Intoshia</taxon>
    </lineage>
</organism>
<dbReference type="EMBL" id="LWCA01000435">
    <property type="protein sequence ID" value="OAF68500.1"/>
    <property type="molecule type" value="Genomic_DNA"/>
</dbReference>
<proteinExistence type="predicted"/>
<evidence type="ECO:0000259" key="4">
    <source>
        <dbReference type="Pfam" id="PF23414"/>
    </source>
</evidence>
<keyword evidence="1 3" id="KW-0853">WD repeat</keyword>
<dbReference type="InterPro" id="IPR015943">
    <property type="entry name" value="WD40/YVTN_repeat-like_dom_sf"/>
</dbReference>
<dbReference type="SMART" id="SM00320">
    <property type="entry name" value="WD40"/>
    <property type="match status" value="2"/>
</dbReference>
<dbReference type="InterPro" id="IPR001680">
    <property type="entry name" value="WD40_rpt"/>
</dbReference>
<evidence type="ECO:0000256" key="3">
    <source>
        <dbReference type="PROSITE-ProRule" id="PRU00221"/>
    </source>
</evidence>
<feature type="domain" description="EML-like second beta-propeller" evidence="4">
    <location>
        <begin position="6"/>
        <end position="186"/>
    </location>
</feature>
<feature type="repeat" description="WD" evidence="3">
    <location>
        <begin position="76"/>
        <end position="117"/>
    </location>
</feature>
<dbReference type="Gene3D" id="2.130.10.10">
    <property type="entry name" value="YVTN repeat-like/Quinoprotein amine dehydrogenase"/>
    <property type="match status" value="1"/>
</dbReference>
<dbReference type="PANTHER" id="PTHR13720:SF33">
    <property type="entry name" value="HELP DOMAIN-CONTAINING PROTEIN"/>
    <property type="match status" value="1"/>
</dbReference>
<evidence type="ECO:0000256" key="2">
    <source>
        <dbReference type="ARBA" id="ARBA00022737"/>
    </source>
</evidence>
<keyword evidence="2" id="KW-0677">Repeat</keyword>
<accession>A0A177B2X8</accession>
<evidence type="ECO:0000313" key="6">
    <source>
        <dbReference type="Proteomes" id="UP000078046"/>
    </source>
</evidence>
<dbReference type="OrthoDB" id="47802at2759"/>
<dbReference type="PANTHER" id="PTHR13720">
    <property type="entry name" value="WD-40 REPEAT PROTEIN"/>
    <property type="match status" value="1"/>
</dbReference>
<reference evidence="5 6" key="1">
    <citation type="submission" date="2016-04" db="EMBL/GenBank/DDBJ databases">
        <title>The genome of Intoshia linei affirms orthonectids as highly simplified spiralians.</title>
        <authorList>
            <person name="Mikhailov K.V."/>
            <person name="Slusarev G.S."/>
            <person name="Nikitin M.A."/>
            <person name="Logacheva M.D."/>
            <person name="Penin A."/>
            <person name="Aleoshin V."/>
            <person name="Panchin Y.V."/>
        </authorList>
    </citation>
    <scope>NUCLEOTIDE SEQUENCE [LARGE SCALE GENOMIC DNA]</scope>
    <source>
        <strain evidence="5">Intl2013</strain>
        <tissue evidence="5">Whole animal</tissue>
    </source>
</reference>
<gene>
    <name evidence="5" type="ORF">A3Q56_03624</name>
</gene>
<dbReference type="InterPro" id="IPR050630">
    <property type="entry name" value="WD_repeat_EMAP"/>
</dbReference>
<dbReference type="AlphaFoldDB" id="A0A177B2X8"/>
<dbReference type="Pfam" id="PF23414">
    <property type="entry name" value="Beta-prop_EML_2"/>
    <property type="match status" value="1"/>
</dbReference>